<keyword evidence="1" id="KW-0677">Repeat</keyword>
<evidence type="ECO:0000259" key="3">
    <source>
        <dbReference type="PROSITE" id="PS50059"/>
    </source>
</evidence>
<name>A0ABD2JA40_HETSC</name>
<comment type="catalytic activity">
    <reaction evidence="2">
        <text>[protein]-peptidylproline (omega=180) = [protein]-peptidylproline (omega=0)</text>
        <dbReference type="Rhea" id="RHEA:16237"/>
        <dbReference type="Rhea" id="RHEA-COMP:10747"/>
        <dbReference type="Rhea" id="RHEA-COMP:10748"/>
        <dbReference type="ChEBI" id="CHEBI:83833"/>
        <dbReference type="ChEBI" id="CHEBI:83834"/>
        <dbReference type="EC" id="5.2.1.8"/>
    </reaction>
</comment>
<comment type="caution">
    <text evidence="4">The sequence shown here is derived from an EMBL/GenBank/DDBJ whole genome shotgun (WGS) entry which is preliminary data.</text>
</comment>
<proteinExistence type="predicted"/>
<dbReference type="PANTHER" id="PTHR46046">
    <property type="entry name" value="PEPTIDYLPROLYL ISOMERASE"/>
    <property type="match status" value="1"/>
</dbReference>
<protein>
    <recommendedName>
        <fullName evidence="2">peptidylprolyl isomerase</fullName>
        <ecNumber evidence="2">5.2.1.8</ecNumber>
    </recommendedName>
</protein>
<dbReference type="InterPro" id="IPR001179">
    <property type="entry name" value="PPIase_FKBP_dom"/>
</dbReference>
<dbReference type="Gene3D" id="3.10.50.40">
    <property type="match status" value="1"/>
</dbReference>
<dbReference type="SUPFAM" id="SSF54534">
    <property type="entry name" value="FKBP-like"/>
    <property type="match status" value="1"/>
</dbReference>
<keyword evidence="2" id="KW-0697">Rotamase</keyword>
<dbReference type="AlphaFoldDB" id="A0ABD2JA40"/>
<dbReference type="EMBL" id="JBICCN010000178">
    <property type="protein sequence ID" value="KAL3087478.1"/>
    <property type="molecule type" value="Genomic_DNA"/>
</dbReference>
<dbReference type="InterPro" id="IPR051989">
    <property type="entry name" value="FKBP-like_isomerase"/>
</dbReference>
<evidence type="ECO:0000256" key="2">
    <source>
        <dbReference type="PROSITE-ProRule" id="PRU00277"/>
    </source>
</evidence>
<organism evidence="4 5">
    <name type="scientific">Heterodera schachtii</name>
    <name type="common">Sugarbeet cyst nematode worm</name>
    <name type="synonym">Tylenchus schachtii</name>
    <dbReference type="NCBI Taxonomy" id="97005"/>
    <lineage>
        <taxon>Eukaryota</taxon>
        <taxon>Metazoa</taxon>
        <taxon>Ecdysozoa</taxon>
        <taxon>Nematoda</taxon>
        <taxon>Chromadorea</taxon>
        <taxon>Rhabditida</taxon>
        <taxon>Tylenchina</taxon>
        <taxon>Tylenchomorpha</taxon>
        <taxon>Tylenchoidea</taxon>
        <taxon>Heteroderidae</taxon>
        <taxon>Heteroderinae</taxon>
        <taxon>Heterodera</taxon>
    </lineage>
</organism>
<feature type="domain" description="PPIase FKBP-type" evidence="3">
    <location>
        <begin position="31"/>
        <end position="116"/>
    </location>
</feature>
<evidence type="ECO:0000256" key="1">
    <source>
        <dbReference type="ARBA" id="ARBA00022737"/>
    </source>
</evidence>
<reference evidence="4 5" key="1">
    <citation type="submission" date="2024-10" db="EMBL/GenBank/DDBJ databases">
        <authorList>
            <person name="Kim D."/>
        </authorList>
    </citation>
    <scope>NUCLEOTIDE SEQUENCE [LARGE SCALE GENOMIC DNA]</scope>
    <source>
        <strain evidence="4">Taebaek</strain>
    </source>
</reference>
<accession>A0ABD2JA40</accession>
<evidence type="ECO:0000313" key="4">
    <source>
        <dbReference type="EMBL" id="KAL3087478.1"/>
    </source>
</evidence>
<dbReference type="EC" id="5.2.1.8" evidence="2"/>
<dbReference type="Pfam" id="PF00254">
    <property type="entry name" value="FKBP_C"/>
    <property type="match status" value="1"/>
</dbReference>
<dbReference type="GO" id="GO:0003755">
    <property type="term" value="F:peptidyl-prolyl cis-trans isomerase activity"/>
    <property type="evidence" value="ECO:0007669"/>
    <property type="project" value="UniProtKB-KW"/>
</dbReference>
<keyword evidence="5" id="KW-1185">Reference proteome</keyword>
<dbReference type="InterPro" id="IPR046357">
    <property type="entry name" value="PPIase_dom_sf"/>
</dbReference>
<dbReference type="PANTHER" id="PTHR46046:SF5">
    <property type="entry name" value="PEPTIDYLPROLYL ISOMERASE"/>
    <property type="match status" value="1"/>
</dbReference>
<gene>
    <name evidence="4" type="ORF">niasHS_008102</name>
</gene>
<evidence type="ECO:0000313" key="5">
    <source>
        <dbReference type="Proteomes" id="UP001620645"/>
    </source>
</evidence>
<dbReference type="PROSITE" id="PS50059">
    <property type="entry name" value="FKBP_PPIASE"/>
    <property type="match status" value="1"/>
</dbReference>
<dbReference type="Proteomes" id="UP001620645">
    <property type="component" value="Unassembled WGS sequence"/>
</dbReference>
<sequence length="133" mass="14947">MPGPRWREEDGLEIEVTHKIDESACRRSAPGDAIHQHYTLNLADGTFIDSSFSPVHFRLHHGKVITGGMDRAMTSMCEGERLRVVIPAALGYGDKGRDNIPGGATLYFDIELHKLINRARMSFEKSRQMTTLH</sequence>
<keyword evidence="2" id="KW-0413">Isomerase</keyword>